<feature type="transmembrane region" description="Helical" evidence="10">
    <location>
        <begin position="204"/>
        <end position="225"/>
    </location>
</feature>
<gene>
    <name evidence="12" type="ORF">BO80DRAFT_494392</name>
</gene>
<dbReference type="Gene3D" id="1.10.287.70">
    <property type="match status" value="2"/>
</dbReference>
<dbReference type="Pfam" id="PF07885">
    <property type="entry name" value="Ion_trans_2"/>
    <property type="match status" value="2"/>
</dbReference>
<keyword evidence="13" id="KW-1185">Reference proteome</keyword>
<reference evidence="12 13" key="1">
    <citation type="submission" date="2018-02" db="EMBL/GenBank/DDBJ databases">
        <title>The genomes of Aspergillus section Nigri reveals drivers in fungal speciation.</title>
        <authorList>
            <consortium name="DOE Joint Genome Institute"/>
            <person name="Vesth T.C."/>
            <person name="Nybo J."/>
            <person name="Theobald S."/>
            <person name="Brandl J."/>
            <person name="Frisvad J.C."/>
            <person name="Nielsen K.F."/>
            <person name="Lyhne E.K."/>
            <person name="Kogle M.E."/>
            <person name="Kuo A."/>
            <person name="Riley R."/>
            <person name="Clum A."/>
            <person name="Nolan M."/>
            <person name="Lipzen A."/>
            <person name="Salamov A."/>
            <person name="Henrissat B."/>
            <person name="Wiebenga A."/>
            <person name="De vries R.P."/>
            <person name="Grigoriev I.V."/>
            <person name="Mortensen U.H."/>
            <person name="Andersen M.R."/>
            <person name="Baker S.E."/>
        </authorList>
    </citation>
    <scope>NUCLEOTIDE SEQUENCE [LARGE SCALE GENOMIC DNA]</scope>
    <source>
        <strain evidence="12 13">CBS 121593</strain>
    </source>
</reference>
<evidence type="ECO:0000256" key="10">
    <source>
        <dbReference type="SAM" id="Phobius"/>
    </source>
</evidence>
<protein>
    <recommendedName>
        <fullName evidence="11">Potassium channel domain-containing protein</fullName>
    </recommendedName>
</protein>
<dbReference type="GeneID" id="37228734"/>
<evidence type="ECO:0000256" key="3">
    <source>
        <dbReference type="ARBA" id="ARBA00022692"/>
    </source>
</evidence>
<feature type="transmembrane region" description="Helical" evidence="10">
    <location>
        <begin position="66"/>
        <end position="87"/>
    </location>
</feature>
<dbReference type="PANTHER" id="PTHR11003">
    <property type="entry name" value="POTASSIUM CHANNEL, SUBFAMILY K"/>
    <property type="match status" value="1"/>
</dbReference>
<evidence type="ECO:0000256" key="1">
    <source>
        <dbReference type="ARBA" id="ARBA00004141"/>
    </source>
</evidence>
<dbReference type="GO" id="GO:0015271">
    <property type="term" value="F:outward rectifier potassium channel activity"/>
    <property type="evidence" value="ECO:0007669"/>
    <property type="project" value="TreeGrafter"/>
</dbReference>
<evidence type="ECO:0000313" key="13">
    <source>
        <dbReference type="Proteomes" id="UP000249402"/>
    </source>
</evidence>
<evidence type="ECO:0000259" key="11">
    <source>
        <dbReference type="Pfam" id="PF07885"/>
    </source>
</evidence>
<comment type="subcellular location">
    <subcellularLocation>
        <location evidence="1">Membrane</location>
        <topology evidence="1">Multi-pass membrane protein</topology>
    </subcellularLocation>
</comment>
<feature type="transmembrane region" description="Helical" evidence="10">
    <location>
        <begin position="148"/>
        <end position="166"/>
    </location>
</feature>
<feature type="transmembrane region" description="Helical" evidence="10">
    <location>
        <begin position="275"/>
        <end position="294"/>
    </location>
</feature>
<keyword evidence="7 8" id="KW-0407">Ion channel</keyword>
<keyword evidence="6 10" id="KW-0472">Membrane</keyword>
<dbReference type="InterPro" id="IPR013099">
    <property type="entry name" value="K_chnl_dom"/>
</dbReference>
<evidence type="ECO:0000256" key="8">
    <source>
        <dbReference type="RuleBase" id="RU003857"/>
    </source>
</evidence>
<accession>A0A395GZ40</accession>
<feature type="transmembrane region" description="Helical" evidence="10">
    <location>
        <begin position="107"/>
        <end position="127"/>
    </location>
</feature>
<evidence type="ECO:0000256" key="7">
    <source>
        <dbReference type="ARBA" id="ARBA00023303"/>
    </source>
</evidence>
<dbReference type="GO" id="GO:0022841">
    <property type="term" value="F:potassium ion leak channel activity"/>
    <property type="evidence" value="ECO:0007669"/>
    <property type="project" value="TreeGrafter"/>
</dbReference>
<feature type="domain" description="Potassium channel" evidence="11">
    <location>
        <begin position="255"/>
        <end position="328"/>
    </location>
</feature>
<feature type="region of interest" description="Disordered" evidence="9">
    <location>
        <begin position="472"/>
        <end position="494"/>
    </location>
</feature>
<evidence type="ECO:0000256" key="9">
    <source>
        <dbReference type="SAM" id="MobiDB-lite"/>
    </source>
</evidence>
<dbReference type="RefSeq" id="XP_025574275.1">
    <property type="nucleotide sequence ID" value="XM_025723869.1"/>
</dbReference>
<dbReference type="OrthoDB" id="297496at2759"/>
<evidence type="ECO:0000256" key="6">
    <source>
        <dbReference type="ARBA" id="ARBA00023136"/>
    </source>
</evidence>
<organism evidence="12 13">
    <name type="scientific">Aspergillus ibericus CBS 121593</name>
    <dbReference type="NCBI Taxonomy" id="1448316"/>
    <lineage>
        <taxon>Eukaryota</taxon>
        <taxon>Fungi</taxon>
        <taxon>Dikarya</taxon>
        <taxon>Ascomycota</taxon>
        <taxon>Pezizomycotina</taxon>
        <taxon>Eurotiomycetes</taxon>
        <taxon>Eurotiomycetidae</taxon>
        <taxon>Eurotiales</taxon>
        <taxon>Aspergillaceae</taxon>
        <taxon>Aspergillus</taxon>
        <taxon>Aspergillus subgen. Circumdati</taxon>
    </lineage>
</organism>
<dbReference type="VEuPathDB" id="FungiDB:BO80DRAFT_494392"/>
<evidence type="ECO:0000256" key="2">
    <source>
        <dbReference type="ARBA" id="ARBA00022448"/>
    </source>
</evidence>
<proteinExistence type="inferred from homology"/>
<evidence type="ECO:0000256" key="4">
    <source>
        <dbReference type="ARBA" id="ARBA00022989"/>
    </source>
</evidence>
<keyword evidence="4 10" id="KW-1133">Transmembrane helix</keyword>
<feature type="transmembrane region" description="Helical" evidence="10">
    <location>
        <begin position="306"/>
        <end position="330"/>
    </location>
</feature>
<dbReference type="PANTHER" id="PTHR11003:SF291">
    <property type="entry name" value="IP11374P"/>
    <property type="match status" value="1"/>
</dbReference>
<dbReference type="InterPro" id="IPR003280">
    <property type="entry name" value="2pore_dom_K_chnl"/>
</dbReference>
<comment type="similarity">
    <text evidence="8">Belongs to the two pore domain potassium channel (TC 1.A.1.8) family.</text>
</comment>
<dbReference type="SUPFAM" id="SSF81324">
    <property type="entry name" value="Voltage-gated potassium channels"/>
    <property type="match status" value="2"/>
</dbReference>
<feature type="domain" description="Potassium channel" evidence="11">
    <location>
        <begin position="154"/>
        <end position="225"/>
    </location>
</feature>
<dbReference type="EMBL" id="KZ824443">
    <property type="protein sequence ID" value="RAK99947.1"/>
    <property type="molecule type" value="Genomic_DNA"/>
</dbReference>
<sequence>MATMFNICTVCQGSACLVRPQSPSLNLKSNSSGAVTLKAISLAVSATAELTLLLTMKLKWNTIKGFIISTCLWTSSSIILFTLVGVIAQQPPPTTPPQTWRYTQNYYYGIFAAGLHILIAGLLTLYAGSVHNVHLSPKDRTSVEDTSIVLRALTLVIFLLGGAAIYVPIEGWSLPDALYWAVYTILTVGIGNIVPKTHLGRSLLFPYATAGITSLGLFVSSIASFSVNLSKARQIKTNYHRRRRWLVFLFSLGAWFLLWLVSARIFKSSERTQGWTYFDSLYFTFVSLTTIGYGDLYPSSNFGKSFFVFWALLAVPVMTAMVGVMGQVGFRAVVYFVSGMGEMWPWGRCGRWVRGVLRERRLDVPVRVSWGLGGIDVQSQGKYPEVDYPAASERAIQHADLSDSQLGPVRRIESARHNLLLCEEIENLVSILRSDIGEADLHREWVRVVPLLVIKDEEHDPSEPVLSAERHQHPHVDEMMFPNQSATDRNKEVL</sequence>
<keyword evidence="5 8" id="KW-0406">Ion transport</keyword>
<evidence type="ECO:0000313" key="12">
    <source>
        <dbReference type="EMBL" id="RAK99947.1"/>
    </source>
</evidence>
<dbReference type="STRING" id="1448316.A0A395GZ40"/>
<dbReference type="Proteomes" id="UP000249402">
    <property type="component" value="Unassembled WGS sequence"/>
</dbReference>
<dbReference type="GO" id="GO:0030322">
    <property type="term" value="P:stabilization of membrane potential"/>
    <property type="evidence" value="ECO:0007669"/>
    <property type="project" value="TreeGrafter"/>
</dbReference>
<dbReference type="AlphaFoldDB" id="A0A395GZ40"/>
<dbReference type="GO" id="GO:0005886">
    <property type="term" value="C:plasma membrane"/>
    <property type="evidence" value="ECO:0007669"/>
    <property type="project" value="TreeGrafter"/>
</dbReference>
<evidence type="ECO:0000256" key="5">
    <source>
        <dbReference type="ARBA" id="ARBA00023065"/>
    </source>
</evidence>
<feature type="transmembrane region" description="Helical" evidence="10">
    <location>
        <begin position="245"/>
        <end position="263"/>
    </location>
</feature>
<dbReference type="PRINTS" id="PR01333">
    <property type="entry name" value="2POREKCHANEL"/>
</dbReference>
<keyword evidence="2 8" id="KW-0813">Transport</keyword>
<keyword evidence="3 8" id="KW-0812">Transmembrane</keyword>
<name>A0A395GZ40_9EURO</name>